<name>A0A7C8NEP4_ORBOL</name>
<proteinExistence type="predicted"/>
<dbReference type="Proteomes" id="UP000475325">
    <property type="component" value="Unassembled WGS sequence"/>
</dbReference>
<accession>A0A7C8NEP4</accession>
<sequence>MWLDNLDARIAGGSGDVGPNYRAHCFGSFPNEPSQQHRKWSHVGLDQRQGIFGIFTAVADSKYTGNEVPYWEERAIEWTAIPSTSTNPQR</sequence>
<organism evidence="1 2">
    <name type="scientific">Orbilia oligospora</name>
    <name type="common">Nematode-trapping fungus</name>
    <name type="synonym">Arthrobotrys oligospora</name>
    <dbReference type="NCBI Taxonomy" id="2813651"/>
    <lineage>
        <taxon>Eukaryota</taxon>
        <taxon>Fungi</taxon>
        <taxon>Dikarya</taxon>
        <taxon>Ascomycota</taxon>
        <taxon>Pezizomycotina</taxon>
        <taxon>Orbiliomycetes</taxon>
        <taxon>Orbiliales</taxon>
        <taxon>Orbiliaceae</taxon>
        <taxon>Orbilia</taxon>
    </lineage>
</organism>
<protein>
    <submittedName>
        <fullName evidence="1">Uncharacterized protein</fullName>
    </submittedName>
</protein>
<comment type="caution">
    <text evidence="1">The sequence shown here is derived from an EMBL/GenBank/DDBJ whole genome shotgun (WGS) entry which is preliminary data.</text>
</comment>
<evidence type="ECO:0000313" key="1">
    <source>
        <dbReference type="EMBL" id="KAF3095285.1"/>
    </source>
</evidence>
<gene>
    <name evidence="1" type="ORF">TWF102_007337</name>
</gene>
<evidence type="ECO:0000313" key="2">
    <source>
        <dbReference type="Proteomes" id="UP000475325"/>
    </source>
</evidence>
<dbReference type="EMBL" id="WIQW01000041">
    <property type="protein sequence ID" value="KAF3095285.1"/>
    <property type="molecule type" value="Genomic_DNA"/>
</dbReference>
<reference evidence="1 2" key="1">
    <citation type="submission" date="2019-06" db="EMBL/GenBank/DDBJ databases">
        <authorList>
            <person name="Palmer J.M."/>
        </authorList>
    </citation>
    <scope>NUCLEOTIDE SEQUENCE [LARGE SCALE GENOMIC DNA]</scope>
    <source>
        <strain evidence="1 2">TWF102</strain>
    </source>
</reference>
<dbReference type="AlphaFoldDB" id="A0A7C8NEP4"/>